<dbReference type="InterPro" id="IPR046887">
    <property type="entry name" value="RsmE_PUA-like"/>
</dbReference>
<feature type="domain" description="Ribosomal RNA small subunit methyltransferase E PUA-like" evidence="12">
    <location>
        <begin position="18"/>
        <end position="64"/>
    </location>
</feature>
<dbReference type="AlphaFoldDB" id="A0A172U3M3"/>
<dbReference type="InterPro" id="IPR046886">
    <property type="entry name" value="RsmE_MTase_dom"/>
</dbReference>
<dbReference type="RefSeq" id="WP_066410047.1">
    <property type="nucleotide sequence ID" value="NZ_CP011390.1"/>
</dbReference>
<comment type="subcellular location">
    <subcellularLocation>
        <location evidence="1 10">Cytoplasm</location>
    </subcellularLocation>
</comment>
<keyword evidence="5 10" id="KW-0489">Methyltransferase</keyword>
<dbReference type="InterPro" id="IPR029026">
    <property type="entry name" value="tRNA_m1G_MTases_N"/>
</dbReference>
<dbReference type="SUPFAM" id="SSF88697">
    <property type="entry name" value="PUA domain-like"/>
    <property type="match status" value="1"/>
</dbReference>
<gene>
    <name evidence="13" type="ORF">SY85_21140</name>
</gene>
<name>A0A172U3M3_9BACT</name>
<dbReference type="PATRIC" id="fig|1492898.3.peg.4587"/>
<dbReference type="PIRSF" id="PIRSF015601">
    <property type="entry name" value="MTase_slr0722"/>
    <property type="match status" value="1"/>
</dbReference>
<comment type="catalytic activity">
    <reaction evidence="9 10">
        <text>uridine(1498) in 16S rRNA + S-adenosyl-L-methionine = N(3)-methyluridine(1498) in 16S rRNA + S-adenosyl-L-homocysteine + H(+)</text>
        <dbReference type="Rhea" id="RHEA:42920"/>
        <dbReference type="Rhea" id="RHEA-COMP:10283"/>
        <dbReference type="Rhea" id="RHEA-COMP:10284"/>
        <dbReference type="ChEBI" id="CHEBI:15378"/>
        <dbReference type="ChEBI" id="CHEBI:57856"/>
        <dbReference type="ChEBI" id="CHEBI:59789"/>
        <dbReference type="ChEBI" id="CHEBI:65315"/>
        <dbReference type="ChEBI" id="CHEBI:74502"/>
        <dbReference type="EC" id="2.1.1.193"/>
    </reaction>
</comment>
<feature type="domain" description="Ribosomal RNA small subunit methyltransferase E methyltransferase" evidence="11">
    <location>
        <begin position="73"/>
        <end position="234"/>
    </location>
</feature>
<evidence type="ECO:0000313" key="13">
    <source>
        <dbReference type="EMBL" id="ANE53643.1"/>
    </source>
</evidence>
<dbReference type="CDD" id="cd18084">
    <property type="entry name" value="RsmE-like"/>
    <property type="match status" value="1"/>
</dbReference>
<comment type="similarity">
    <text evidence="2 10">Belongs to the RNA methyltransferase RsmE family.</text>
</comment>
<reference evidence="13 14" key="2">
    <citation type="journal article" date="2016" name="Int. J. Syst. Evol. Microbiol.">
        <title>Flavisolibacter tropicus sp. nov., isolated from tropical soil.</title>
        <authorList>
            <person name="Lee J.J."/>
            <person name="Kang M.S."/>
            <person name="Kim G.S."/>
            <person name="Lee C.S."/>
            <person name="Lim S."/>
            <person name="Lee J."/>
            <person name="Roh S.H."/>
            <person name="Kang H."/>
            <person name="Ha J.M."/>
            <person name="Bae S."/>
            <person name="Jung H.Y."/>
            <person name="Kim M.K."/>
        </authorList>
    </citation>
    <scope>NUCLEOTIDE SEQUENCE [LARGE SCALE GENOMIC DNA]</scope>
    <source>
        <strain evidence="13 14">LCS9</strain>
    </source>
</reference>
<dbReference type="Gene3D" id="3.40.1280.10">
    <property type="match status" value="1"/>
</dbReference>
<sequence>MALPYFYVTDLSSSTLTLEEDTSKHIIQVLRMQLNEQLLLTDGKGKKATAVIIDDNRKRCTVKLTDVIHEPEKATGVTIGISLVKNASRFEWFLEKATEIGVTEIIPLLCDRTEKEKFRHDRLQSILVSAMLQSQQCWLPVLHEPINFGEVVKQTTTANKFIAHCLPNEKQQLASTLAHHSPLTTQAAIILIGPEGDFTEKEIATALQLGFQPVALGNTRLRTETAGMVAATLLCQLTSE</sequence>
<dbReference type="InterPro" id="IPR029028">
    <property type="entry name" value="Alpha/beta_knot_MTases"/>
</dbReference>
<dbReference type="GO" id="GO:0070475">
    <property type="term" value="P:rRNA base methylation"/>
    <property type="evidence" value="ECO:0007669"/>
    <property type="project" value="TreeGrafter"/>
</dbReference>
<dbReference type="InterPro" id="IPR006700">
    <property type="entry name" value="RsmE"/>
</dbReference>
<dbReference type="KEGG" id="fla:SY85_21140"/>
<dbReference type="Pfam" id="PF20260">
    <property type="entry name" value="PUA_4"/>
    <property type="match status" value="1"/>
</dbReference>
<protein>
    <recommendedName>
        <fullName evidence="10">Ribosomal RNA small subunit methyltransferase E</fullName>
        <ecNumber evidence="10">2.1.1.193</ecNumber>
    </recommendedName>
</protein>
<evidence type="ECO:0000256" key="4">
    <source>
        <dbReference type="ARBA" id="ARBA00022552"/>
    </source>
</evidence>
<evidence type="ECO:0000259" key="11">
    <source>
        <dbReference type="Pfam" id="PF04452"/>
    </source>
</evidence>
<evidence type="ECO:0000256" key="6">
    <source>
        <dbReference type="ARBA" id="ARBA00022679"/>
    </source>
</evidence>
<dbReference type="InterPro" id="IPR015947">
    <property type="entry name" value="PUA-like_sf"/>
</dbReference>
<keyword evidence="6 10" id="KW-0808">Transferase</keyword>
<evidence type="ECO:0000259" key="12">
    <source>
        <dbReference type="Pfam" id="PF20260"/>
    </source>
</evidence>
<accession>A0A172U3M3</accession>
<evidence type="ECO:0000313" key="14">
    <source>
        <dbReference type="Proteomes" id="UP000077177"/>
    </source>
</evidence>
<keyword evidence="7 10" id="KW-0949">S-adenosyl-L-methionine</keyword>
<dbReference type="Pfam" id="PF04452">
    <property type="entry name" value="Methyltrans_RNA"/>
    <property type="match status" value="1"/>
</dbReference>
<evidence type="ECO:0000256" key="5">
    <source>
        <dbReference type="ARBA" id="ARBA00022603"/>
    </source>
</evidence>
<reference evidence="14" key="1">
    <citation type="submission" date="2015-01" db="EMBL/GenBank/DDBJ databases">
        <title>Flavisolibacter sp./LCS9/ whole genome sequencing.</title>
        <authorList>
            <person name="Kim M.K."/>
            <person name="Srinivasan S."/>
            <person name="Lee J.-J."/>
        </authorList>
    </citation>
    <scope>NUCLEOTIDE SEQUENCE [LARGE SCALE GENOMIC DNA]</scope>
    <source>
        <strain evidence="14">LCS9</strain>
    </source>
</reference>
<dbReference type="GO" id="GO:0070042">
    <property type="term" value="F:rRNA (uridine-N3-)-methyltransferase activity"/>
    <property type="evidence" value="ECO:0007669"/>
    <property type="project" value="TreeGrafter"/>
</dbReference>
<dbReference type="PANTHER" id="PTHR30027">
    <property type="entry name" value="RIBOSOMAL RNA SMALL SUBUNIT METHYLTRANSFERASE E"/>
    <property type="match status" value="1"/>
</dbReference>
<dbReference type="NCBIfam" id="TIGR00046">
    <property type="entry name" value="RsmE family RNA methyltransferase"/>
    <property type="match status" value="1"/>
</dbReference>
<dbReference type="STRING" id="1492898.SY85_21140"/>
<keyword evidence="3 10" id="KW-0963">Cytoplasm</keyword>
<dbReference type="EMBL" id="CP011390">
    <property type="protein sequence ID" value="ANE53643.1"/>
    <property type="molecule type" value="Genomic_DNA"/>
</dbReference>
<evidence type="ECO:0000256" key="2">
    <source>
        <dbReference type="ARBA" id="ARBA00005528"/>
    </source>
</evidence>
<dbReference type="EC" id="2.1.1.193" evidence="10"/>
<dbReference type="GO" id="GO:0005737">
    <property type="term" value="C:cytoplasm"/>
    <property type="evidence" value="ECO:0007669"/>
    <property type="project" value="UniProtKB-SubCell"/>
</dbReference>
<evidence type="ECO:0000256" key="10">
    <source>
        <dbReference type="PIRNR" id="PIRNR015601"/>
    </source>
</evidence>
<dbReference type="Proteomes" id="UP000077177">
    <property type="component" value="Chromosome"/>
</dbReference>
<dbReference type="OrthoDB" id="9815641at2"/>
<organism evidence="13 14">
    <name type="scientific">Flavisolibacter tropicus</name>
    <dbReference type="NCBI Taxonomy" id="1492898"/>
    <lineage>
        <taxon>Bacteria</taxon>
        <taxon>Pseudomonadati</taxon>
        <taxon>Bacteroidota</taxon>
        <taxon>Chitinophagia</taxon>
        <taxon>Chitinophagales</taxon>
        <taxon>Chitinophagaceae</taxon>
        <taxon>Flavisolibacter</taxon>
    </lineage>
</organism>
<keyword evidence="4 10" id="KW-0698">rRNA processing</keyword>
<evidence type="ECO:0000256" key="1">
    <source>
        <dbReference type="ARBA" id="ARBA00004496"/>
    </source>
</evidence>
<proteinExistence type="inferred from homology"/>
<evidence type="ECO:0000256" key="3">
    <source>
        <dbReference type="ARBA" id="ARBA00022490"/>
    </source>
</evidence>
<evidence type="ECO:0000256" key="8">
    <source>
        <dbReference type="ARBA" id="ARBA00025699"/>
    </source>
</evidence>
<keyword evidence="14" id="KW-1185">Reference proteome</keyword>
<dbReference type="Gene3D" id="2.40.240.20">
    <property type="entry name" value="Hypothetical PUA domain-like, domain 1"/>
    <property type="match status" value="1"/>
</dbReference>
<comment type="function">
    <text evidence="8 10">Specifically methylates the N3 position of the uracil ring of uridine 1498 (m3U1498) in 16S rRNA. Acts on the fully assembled 30S ribosomal subunit.</text>
</comment>
<evidence type="ECO:0000256" key="7">
    <source>
        <dbReference type="ARBA" id="ARBA00022691"/>
    </source>
</evidence>
<evidence type="ECO:0000256" key="9">
    <source>
        <dbReference type="ARBA" id="ARBA00047944"/>
    </source>
</evidence>
<dbReference type="SUPFAM" id="SSF75217">
    <property type="entry name" value="alpha/beta knot"/>
    <property type="match status" value="1"/>
</dbReference>
<dbReference type="PANTHER" id="PTHR30027:SF3">
    <property type="entry name" value="16S RRNA (URACIL(1498)-N(3))-METHYLTRANSFERASE"/>
    <property type="match status" value="1"/>
</dbReference>